<sequence length="238" mass="25638">MHPGLATGASHPSLTVWSHPPELDPPTCLPPLISTFAVSRAPNASRPPIGCPRPQDPLEEANQAEKPRIGALSAVEFRCRERRGGASASTASVEGARTRGQLCPPNARPGTPCPWPLDALDAPPFITRRPCDAAPVRPAVRWNCPRAEVRVLNPPRLPLDASRLGRPHRYAGYEARPAGVPPECSPRLAPARASPQHRRAAPPPRRRCATHGRCATRHRSSPGHRRAPPPPAVRSNSL</sequence>
<gene>
    <name evidence="2" type="ORF">FHS29_002273</name>
</gene>
<proteinExistence type="predicted"/>
<evidence type="ECO:0000256" key="1">
    <source>
        <dbReference type="SAM" id="MobiDB-lite"/>
    </source>
</evidence>
<keyword evidence="3" id="KW-1185">Reference proteome</keyword>
<reference evidence="2 3" key="1">
    <citation type="submission" date="2020-08" db="EMBL/GenBank/DDBJ databases">
        <title>Genomic Encyclopedia of Type Strains, Phase III (KMG-III): the genomes of soil and plant-associated and newly described type strains.</title>
        <authorList>
            <person name="Whitman W."/>
        </authorList>
    </citation>
    <scope>NUCLEOTIDE SEQUENCE [LARGE SCALE GENOMIC DNA]</scope>
    <source>
        <strain evidence="2 3">CECT 8640</strain>
    </source>
</reference>
<feature type="region of interest" description="Disordered" evidence="1">
    <location>
        <begin position="173"/>
        <end position="238"/>
    </location>
</feature>
<dbReference type="AlphaFoldDB" id="A0A841CB01"/>
<feature type="compositionally biased region" description="Basic residues" evidence="1">
    <location>
        <begin position="195"/>
        <end position="227"/>
    </location>
</feature>
<organism evidence="2 3">
    <name type="scientific">Saccharothrix tamanrassetensis</name>
    <dbReference type="NCBI Taxonomy" id="1051531"/>
    <lineage>
        <taxon>Bacteria</taxon>
        <taxon>Bacillati</taxon>
        <taxon>Actinomycetota</taxon>
        <taxon>Actinomycetes</taxon>
        <taxon>Pseudonocardiales</taxon>
        <taxon>Pseudonocardiaceae</taxon>
        <taxon>Saccharothrix</taxon>
    </lineage>
</organism>
<accession>A0A841CB01</accession>
<feature type="region of interest" description="Disordered" evidence="1">
    <location>
        <begin position="1"/>
        <end position="23"/>
    </location>
</feature>
<comment type="caution">
    <text evidence="2">The sequence shown here is derived from an EMBL/GenBank/DDBJ whole genome shotgun (WGS) entry which is preliminary data.</text>
</comment>
<name>A0A841CB01_9PSEU</name>
<evidence type="ECO:0000313" key="2">
    <source>
        <dbReference type="EMBL" id="MBB5955692.1"/>
    </source>
</evidence>
<feature type="region of interest" description="Disordered" evidence="1">
    <location>
        <begin position="83"/>
        <end position="107"/>
    </location>
</feature>
<protein>
    <submittedName>
        <fullName evidence="2">Uncharacterized protein</fullName>
    </submittedName>
</protein>
<evidence type="ECO:0000313" key="3">
    <source>
        <dbReference type="Proteomes" id="UP000547510"/>
    </source>
</evidence>
<dbReference type="EMBL" id="JACHJN010000003">
    <property type="protein sequence ID" value="MBB5955692.1"/>
    <property type="molecule type" value="Genomic_DNA"/>
</dbReference>
<dbReference type="Proteomes" id="UP000547510">
    <property type="component" value="Unassembled WGS sequence"/>
</dbReference>
<feature type="region of interest" description="Disordered" evidence="1">
    <location>
        <begin position="41"/>
        <end position="67"/>
    </location>
</feature>